<reference evidence="2 3" key="1">
    <citation type="journal article" date="2011" name="Genome Biol. Evol.">
        <title>Comparative whole genome sequence analysis of the carcinogenic bacterial model pathogen Helicobacter felis.</title>
        <authorList>
            <person name="Arnold I.C."/>
            <person name="Zigova Z."/>
            <person name="Holden M."/>
            <person name="Lawley T.D."/>
            <person name="Rad R."/>
            <person name="Dougan G."/>
            <person name="Falkow S."/>
            <person name="Bentley S.D."/>
            <person name="Muller A."/>
        </authorList>
    </citation>
    <scope>NUCLEOTIDE SEQUENCE [LARGE SCALE GENOMIC DNA]</scope>
    <source>
        <strain evidence="3">ATCC 49179 / CCUG 28539 / NCTC 12436 / CS1</strain>
    </source>
</reference>
<dbReference type="KEGG" id="hfe:HFELIS_00620"/>
<dbReference type="EMBL" id="FQ670179">
    <property type="protein sequence ID" value="CBY82146.1"/>
    <property type="molecule type" value="Genomic_DNA"/>
</dbReference>
<gene>
    <name evidence="2" type="ordered locus">Hfelis_00620</name>
</gene>
<proteinExistence type="predicted"/>
<dbReference type="GeneID" id="36134858"/>
<evidence type="ECO:0000313" key="3">
    <source>
        <dbReference type="Proteomes" id="UP000007934"/>
    </source>
</evidence>
<feature type="domain" description="Bacteriophage Mu GpT" evidence="1">
    <location>
        <begin position="226"/>
        <end position="289"/>
    </location>
</feature>
<name>E7AC64_HELFC</name>
<dbReference type="OrthoDB" id="9804833at2"/>
<accession>E7AC64</accession>
<dbReference type="Pfam" id="PF10124">
    <property type="entry name" value="Mu-like_gpT"/>
    <property type="match status" value="3"/>
</dbReference>
<dbReference type="eggNOG" id="COG4397">
    <property type="taxonomic scope" value="Bacteria"/>
</dbReference>
<dbReference type="HOGENOM" id="CLU_784834_0_0_7"/>
<organism evidence="2 3">
    <name type="scientific">Helicobacter felis (strain ATCC 49179 / CCUG 28539 / NCTC 12436 / CS1)</name>
    <dbReference type="NCBI Taxonomy" id="936155"/>
    <lineage>
        <taxon>Bacteria</taxon>
        <taxon>Pseudomonadati</taxon>
        <taxon>Campylobacterota</taxon>
        <taxon>Epsilonproteobacteria</taxon>
        <taxon>Campylobacterales</taxon>
        <taxon>Helicobacteraceae</taxon>
        <taxon>Helicobacter</taxon>
    </lineage>
</organism>
<keyword evidence="3" id="KW-1185">Reference proteome</keyword>
<sequence length="291" mass="32934">MKLTPETQAAISKSLSAVFAKNLANKEKTYQKVALEVNANTMTIDYRWLASLPSMREWVGERQLKELEGYSYTITKKNWESTIKVDRDLITYDSLGIVGAQVASMADLIIDHYNSLIFGLFNSNGNCYDGQAFFHKQHAVGQAQYSNLENWDLDENNLLNARKNMMSLTNESGQPLNIVPNLLLIHPNLEASAMRLLKAPTSANGSSNICYNLMDYLVCPYLNNANRWILLDTTKTIKPLILQKNKPVEFNALDKSDSAQNFLRRELLYGIDSEDNAGYGLWQLAFCGKWK</sequence>
<dbReference type="Proteomes" id="UP000007934">
    <property type="component" value="Chromosome"/>
</dbReference>
<dbReference type="STRING" id="936155.HFELIS_00620"/>
<protein>
    <submittedName>
        <fullName evidence="2">Mu-like prophage major head subunit gpt-like protein</fullName>
    </submittedName>
</protein>
<evidence type="ECO:0000313" key="2">
    <source>
        <dbReference type="EMBL" id="CBY82146.1"/>
    </source>
</evidence>
<dbReference type="InterPro" id="IPR018774">
    <property type="entry name" value="Phage_Mu_GpT"/>
</dbReference>
<feature type="domain" description="Bacteriophage Mu GpT" evidence="1">
    <location>
        <begin position="151"/>
        <end position="222"/>
    </location>
</feature>
<dbReference type="RefSeq" id="WP_013468518.1">
    <property type="nucleotide sequence ID" value="NC_014810.2"/>
</dbReference>
<feature type="domain" description="Bacteriophage Mu GpT" evidence="1">
    <location>
        <begin position="10"/>
        <end position="146"/>
    </location>
</feature>
<evidence type="ECO:0000259" key="1">
    <source>
        <dbReference type="Pfam" id="PF10124"/>
    </source>
</evidence>
<dbReference type="AlphaFoldDB" id="E7AC64"/>